<evidence type="ECO:0000313" key="2">
    <source>
        <dbReference type="EMBL" id="MBB6225858.1"/>
    </source>
</evidence>
<dbReference type="RefSeq" id="WP_184193462.1">
    <property type="nucleotide sequence ID" value="NZ_JACIIV010000001.1"/>
</dbReference>
<accession>A0A841LA00</accession>
<dbReference type="InterPro" id="IPR017896">
    <property type="entry name" value="4Fe4S_Fe-S-bd"/>
</dbReference>
<protein>
    <submittedName>
        <fullName evidence="2">Coenzyme F420 hydrogenase subunit beta</fullName>
        <ecNumber evidence="2">1.12.98.1</ecNumber>
    </submittedName>
</protein>
<sequence length="402" mass="42735">MSKALARVSRADSCSGCGLCAALAPQAITMAMQPPGYLRPQQHAPISAQTDTAIADACPGLIVDPTPAAPVEDALWGPAIEVATGYATDDTLRYRASSGGAISALLIHAMDSGLVDFVVQTGADPAHPLANETRATTDAAEVADAAGSRYTASAPLERIEEWLARPGRFAFVGKPCDVAALRARARTDPRVAEKVPLMLAFFCAGIPSAAGTRRILKRLGVEENDVATFRYRGDGWPGYATATRQDGSSERMSYADSWGQILSKEVQFRCKICPDAVGGHADIAAADAWYGDERGYPSFEEQEGRSLIMARTPAGAAILDAARMAGSIKTTPLAITEIIRMQPHQARRKRQLLARLAAMAAVGRPRPRFAGNHLAEAARGEPLPSQIKAFAGLVRRFLQGRA</sequence>
<organism evidence="2 3">
    <name type="scientific">Polymorphobacter multimanifer</name>
    <dbReference type="NCBI Taxonomy" id="1070431"/>
    <lineage>
        <taxon>Bacteria</taxon>
        <taxon>Pseudomonadati</taxon>
        <taxon>Pseudomonadota</taxon>
        <taxon>Alphaproteobacteria</taxon>
        <taxon>Sphingomonadales</taxon>
        <taxon>Sphingosinicellaceae</taxon>
        <taxon>Polymorphobacter</taxon>
    </lineage>
</organism>
<dbReference type="InterPro" id="IPR007525">
    <property type="entry name" value="FrhB_FdhB_C"/>
</dbReference>
<comment type="caution">
    <text evidence="2">The sequence shown here is derived from an EMBL/GenBank/DDBJ whole genome shotgun (WGS) entry which is preliminary data.</text>
</comment>
<dbReference type="Proteomes" id="UP000538147">
    <property type="component" value="Unassembled WGS sequence"/>
</dbReference>
<dbReference type="Pfam" id="PF04432">
    <property type="entry name" value="FrhB_FdhB_C"/>
    <property type="match status" value="1"/>
</dbReference>
<dbReference type="GO" id="GO:0033354">
    <property type="term" value="P:chlorophyll cycle"/>
    <property type="evidence" value="ECO:0007669"/>
    <property type="project" value="TreeGrafter"/>
</dbReference>
<dbReference type="InterPro" id="IPR007516">
    <property type="entry name" value="Co_F420_Hydgase/DH_bsu_N"/>
</dbReference>
<proteinExistence type="predicted"/>
<gene>
    <name evidence="2" type="ORF">FHS79_000009</name>
</gene>
<keyword evidence="2" id="KW-0560">Oxidoreductase</keyword>
<dbReference type="GO" id="GO:0090415">
    <property type="term" value="F:7-hydroxymethyl chlorophyll a reductase activity"/>
    <property type="evidence" value="ECO:0007669"/>
    <property type="project" value="TreeGrafter"/>
</dbReference>
<dbReference type="PANTHER" id="PTHR31332:SF0">
    <property type="entry name" value="7-HYDROXYMETHYL CHLOROPHYLL A REDUCTASE, CHLOROPLASTIC"/>
    <property type="match status" value="1"/>
</dbReference>
<keyword evidence="3" id="KW-1185">Reference proteome</keyword>
<dbReference type="InterPro" id="IPR045220">
    <property type="entry name" value="FRHB/FDHB/HCAR-like"/>
</dbReference>
<dbReference type="PANTHER" id="PTHR31332">
    <property type="entry name" value="7-HYDROXYMETHYL CHLOROPHYLL A REDUCTASE, CHLOROPLASTIC"/>
    <property type="match status" value="1"/>
</dbReference>
<dbReference type="EC" id="1.12.98.1" evidence="2"/>
<dbReference type="EMBL" id="JACIIV010000001">
    <property type="protein sequence ID" value="MBB6225858.1"/>
    <property type="molecule type" value="Genomic_DNA"/>
</dbReference>
<dbReference type="Pfam" id="PF04422">
    <property type="entry name" value="FrhB_FdhB_N"/>
    <property type="match status" value="1"/>
</dbReference>
<evidence type="ECO:0000259" key="1">
    <source>
        <dbReference type="PROSITE" id="PS51379"/>
    </source>
</evidence>
<reference evidence="2 3" key="1">
    <citation type="submission" date="2020-08" db="EMBL/GenBank/DDBJ databases">
        <title>Genomic Encyclopedia of Type Strains, Phase IV (KMG-IV): sequencing the most valuable type-strain genomes for metagenomic binning, comparative biology and taxonomic classification.</title>
        <authorList>
            <person name="Goeker M."/>
        </authorList>
    </citation>
    <scope>NUCLEOTIDE SEQUENCE [LARGE SCALE GENOMIC DNA]</scope>
    <source>
        <strain evidence="2 3">DSM 102189</strain>
    </source>
</reference>
<dbReference type="AlphaFoldDB" id="A0A841LA00"/>
<evidence type="ECO:0000313" key="3">
    <source>
        <dbReference type="Proteomes" id="UP000538147"/>
    </source>
</evidence>
<dbReference type="GO" id="GO:0050454">
    <property type="term" value="F:coenzyme F420 hydrogenase activity"/>
    <property type="evidence" value="ECO:0007669"/>
    <property type="project" value="UniProtKB-EC"/>
</dbReference>
<name>A0A841LA00_9SPHN</name>
<feature type="domain" description="4Fe-4S ferredoxin-type" evidence="1">
    <location>
        <begin position="4"/>
        <end position="33"/>
    </location>
</feature>
<dbReference type="PROSITE" id="PS51379">
    <property type="entry name" value="4FE4S_FER_2"/>
    <property type="match status" value="1"/>
</dbReference>